<dbReference type="AlphaFoldDB" id="A0AAQ1P7E7"/>
<comment type="caution">
    <text evidence="1">The sequence shown here is derived from an EMBL/GenBank/DDBJ whole genome shotgun (WGS) entry which is preliminary data.</text>
</comment>
<sequence length="56" mass="6188">MGAALRRERGAKRPQIVALMQNCRGRFAALSRRKAAPTNDSIKADLCEPTESLTLF</sequence>
<evidence type="ECO:0000313" key="2">
    <source>
        <dbReference type="Proteomes" id="UP000294335"/>
    </source>
</evidence>
<organism evidence="1 2">
    <name type="scientific">Pseudomonas inefficax</name>
    <dbReference type="NCBI Taxonomy" id="2078786"/>
    <lineage>
        <taxon>Bacteria</taxon>
        <taxon>Pseudomonadati</taxon>
        <taxon>Pseudomonadota</taxon>
        <taxon>Gammaproteobacteria</taxon>
        <taxon>Pseudomonadales</taxon>
        <taxon>Pseudomonadaceae</taxon>
        <taxon>Pseudomonas</taxon>
    </lineage>
</organism>
<protein>
    <submittedName>
        <fullName evidence="1">Uncharacterized protein</fullName>
    </submittedName>
</protein>
<accession>A0AAQ1P7E7</accession>
<keyword evidence="2" id="KW-1185">Reference proteome</keyword>
<evidence type="ECO:0000313" key="1">
    <source>
        <dbReference type="EMBL" id="SPO59208.1"/>
    </source>
</evidence>
<dbReference type="EMBL" id="OPYN01000046">
    <property type="protein sequence ID" value="SPO59208.1"/>
    <property type="molecule type" value="Genomic_DNA"/>
</dbReference>
<dbReference type="Proteomes" id="UP000294335">
    <property type="component" value="Unassembled WGS sequence"/>
</dbReference>
<reference evidence="1 2" key="1">
    <citation type="submission" date="2018-02" db="EMBL/GenBank/DDBJ databases">
        <authorList>
            <person name="Dubost A."/>
        </authorList>
    </citation>
    <scope>NUCLEOTIDE SEQUENCE [LARGE SCALE GENOMIC DNA]</scope>
    <source>
        <strain evidence="2">JV551A3</strain>
    </source>
</reference>
<gene>
    <name evidence="1" type="ORF">JV551A3_V1_460071</name>
</gene>
<proteinExistence type="predicted"/>
<name>A0AAQ1P7E7_9PSED</name>